<proteinExistence type="predicted"/>
<feature type="compositionally biased region" description="Basic residues" evidence="1">
    <location>
        <begin position="1"/>
        <end position="11"/>
    </location>
</feature>
<sequence length="72" mass="7894">MAKQMNPKHYHTPITANPPRKRCPICHQSVYSLAGIHPQCAMLQADPPRPRAKKPDSAEPVAVAVVETVVVD</sequence>
<organism evidence="2">
    <name type="scientific">Singulisphaera sp. Ch08</name>
    <dbReference type="NCBI Taxonomy" id="3120278"/>
    <lineage>
        <taxon>Bacteria</taxon>
        <taxon>Pseudomonadati</taxon>
        <taxon>Planctomycetota</taxon>
        <taxon>Planctomycetia</taxon>
        <taxon>Isosphaerales</taxon>
        <taxon>Isosphaeraceae</taxon>
        <taxon>Singulisphaera</taxon>
    </lineage>
</organism>
<accession>A0AAU7CMM4</accession>
<reference evidence="2" key="1">
    <citation type="submission" date="2024-05" db="EMBL/GenBank/DDBJ databases">
        <title>Planctomycetes of the genus Singulisphaera possess chitinolytic capabilities.</title>
        <authorList>
            <person name="Ivanova A."/>
        </authorList>
    </citation>
    <scope>NUCLEOTIDE SEQUENCE</scope>
    <source>
        <strain evidence="2">Ch08T</strain>
    </source>
</reference>
<feature type="region of interest" description="Disordered" evidence="1">
    <location>
        <begin position="1"/>
        <end position="20"/>
    </location>
</feature>
<evidence type="ECO:0000256" key="1">
    <source>
        <dbReference type="SAM" id="MobiDB-lite"/>
    </source>
</evidence>
<protein>
    <submittedName>
        <fullName evidence="2">Uncharacterized protein</fullName>
    </submittedName>
</protein>
<name>A0AAU7CMM4_9BACT</name>
<dbReference type="EMBL" id="CP155447">
    <property type="protein sequence ID" value="XBH06357.1"/>
    <property type="molecule type" value="Genomic_DNA"/>
</dbReference>
<dbReference type="RefSeq" id="WP_406699208.1">
    <property type="nucleotide sequence ID" value="NZ_CP155447.1"/>
</dbReference>
<dbReference type="AlphaFoldDB" id="A0AAU7CMM4"/>
<gene>
    <name evidence="2" type="ORF">V5E97_10060</name>
</gene>
<evidence type="ECO:0000313" key="2">
    <source>
        <dbReference type="EMBL" id="XBH06357.1"/>
    </source>
</evidence>